<dbReference type="InterPro" id="IPR029058">
    <property type="entry name" value="AB_hydrolase_fold"/>
</dbReference>
<dbReference type="InterPro" id="IPR050266">
    <property type="entry name" value="AB_hydrolase_sf"/>
</dbReference>
<dbReference type="Pfam" id="PF00561">
    <property type="entry name" value="Abhydrolase_1"/>
    <property type="match status" value="1"/>
</dbReference>
<dbReference type="InterPro" id="IPR000073">
    <property type="entry name" value="AB_hydrolase_1"/>
</dbReference>
<evidence type="ECO:0000313" key="3">
    <source>
        <dbReference type="Proteomes" id="UP000664857"/>
    </source>
</evidence>
<dbReference type="Gene3D" id="3.40.50.1820">
    <property type="entry name" value="alpha/beta hydrolase"/>
    <property type="match status" value="1"/>
</dbReference>
<sequence length="212" mass="23693">MTKLIILHGLGQTIKDWDNVVKNLDCDCLVFNLFEGITSESTITIESMYSEVSNKLDSINEPFYLSGLSLGGLLALMYTTRNNNRHIKGIIVSGAIYKSIPKWINNIQTAIFQLLPKSNFEKMGLNGKQAIDLMKSIDLDLEEDLSKITLPTLIICGEKDKINLKSSKQMSQLIKESELQIVLNGGHELNKDKPLELSKLITNFIGLVEGSY</sequence>
<feature type="domain" description="AB hydrolase-1" evidence="1">
    <location>
        <begin position="4"/>
        <end position="112"/>
    </location>
</feature>
<comment type="caution">
    <text evidence="2">The sequence shown here is derived from an EMBL/GenBank/DDBJ whole genome shotgun (WGS) entry which is preliminary data.</text>
</comment>
<gene>
    <name evidence="2" type="ORF">DOK76_06890</name>
</gene>
<proteinExistence type="predicted"/>
<protein>
    <recommendedName>
        <fullName evidence="1">AB hydrolase-1 domain-containing protein</fullName>
    </recommendedName>
</protein>
<dbReference type="RefSeq" id="WP_206966134.1">
    <property type="nucleotide sequence ID" value="NZ_JAFLVX010000018.1"/>
</dbReference>
<dbReference type="PANTHER" id="PTHR43798:SF33">
    <property type="entry name" value="HYDROLASE, PUTATIVE (AFU_ORTHOLOGUE AFUA_2G14860)-RELATED"/>
    <property type="match status" value="1"/>
</dbReference>
<dbReference type="Proteomes" id="UP000664857">
    <property type="component" value="Unassembled WGS sequence"/>
</dbReference>
<dbReference type="SUPFAM" id="SSF53474">
    <property type="entry name" value="alpha/beta-Hydrolases"/>
    <property type="match status" value="1"/>
</dbReference>
<dbReference type="EMBL" id="JAFLVX010000018">
    <property type="protein sequence ID" value="MBO0476789.1"/>
    <property type="molecule type" value="Genomic_DNA"/>
</dbReference>
<name>A0ABS3HSQ1_9ENTE</name>
<organism evidence="2 3">
    <name type="scientific">Candidatus Vagococcus giribetii</name>
    <dbReference type="NCBI Taxonomy" id="2230876"/>
    <lineage>
        <taxon>Bacteria</taxon>
        <taxon>Bacillati</taxon>
        <taxon>Bacillota</taxon>
        <taxon>Bacilli</taxon>
        <taxon>Lactobacillales</taxon>
        <taxon>Enterococcaceae</taxon>
        <taxon>Vagococcus</taxon>
    </lineage>
</organism>
<evidence type="ECO:0000313" key="2">
    <source>
        <dbReference type="EMBL" id="MBO0476789.1"/>
    </source>
</evidence>
<reference evidence="2 3" key="1">
    <citation type="submission" date="2021-03" db="EMBL/GenBank/DDBJ databases">
        <title>Enterococcal diversity collection.</title>
        <authorList>
            <person name="Gilmore M.S."/>
            <person name="Schwartzman J."/>
            <person name="Van Tyne D."/>
            <person name="Martin M."/>
            <person name="Earl A.M."/>
            <person name="Manson A.L."/>
            <person name="Straub T."/>
            <person name="Salamzade R."/>
            <person name="Saavedra J."/>
            <person name="Lebreton F."/>
            <person name="Prichula J."/>
            <person name="Schaufler K."/>
            <person name="Gaca A."/>
            <person name="Sgardioli B."/>
            <person name="Wagenaar J."/>
            <person name="Strong T."/>
        </authorList>
    </citation>
    <scope>NUCLEOTIDE SEQUENCE [LARGE SCALE GENOMIC DNA]</scope>
    <source>
        <strain evidence="2 3">DIV0080</strain>
    </source>
</reference>
<dbReference type="PANTHER" id="PTHR43798">
    <property type="entry name" value="MONOACYLGLYCEROL LIPASE"/>
    <property type="match status" value="1"/>
</dbReference>
<accession>A0ABS3HSQ1</accession>
<evidence type="ECO:0000259" key="1">
    <source>
        <dbReference type="Pfam" id="PF00561"/>
    </source>
</evidence>
<keyword evidence="3" id="KW-1185">Reference proteome</keyword>